<feature type="coiled-coil region" evidence="7">
    <location>
        <begin position="94"/>
        <end position="121"/>
    </location>
</feature>
<accession>A0LT56</accession>
<evidence type="ECO:0000313" key="10">
    <source>
        <dbReference type="Proteomes" id="UP000008221"/>
    </source>
</evidence>
<evidence type="ECO:0000256" key="7">
    <source>
        <dbReference type="SAM" id="Coils"/>
    </source>
</evidence>
<keyword evidence="4" id="KW-1005">Bacterial flagellum biogenesis</keyword>
<evidence type="ECO:0000313" key="9">
    <source>
        <dbReference type="EMBL" id="ABK52616.1"/>
    </source>
</evidence>
<keyword evidence="6" id="KW-1006">Bacterial flagellum protein export</keyword>
<evidence type="ECO:0000256" key="1">
    <source>
        <dbReference type="ARBA" id="ARBA00003041"/>
    </source>
</evidence>
<proteinExistence type="inferred from homology"/>
<keyword evidence="9" id="KW-0969">Cilium</keyword>
<dbReference type="PANTHER" id="PTHR34982:SF1">
    <property type="entry name" value="FLAGELLAR ASSEMBLY PROTEIN FLIH"/>
    <property type="match status" value="1"/>
</dbReference>
<evidence type="ECO:0000256" key="3">
    <source>
        <dbReference type="ARBA" id="ARBA00022448"/>
    </source>
</evidence>
<keyword evidence="10" id="KW-1185">Reference proteome</keyword>
<comment type="function">
    <text evidence="1">Needed for flagellar regrowth and assembly.</text>
</comment>
<keyword evidence="9" id="KW-0966">Cell projection</keyword>
<dbReference type="GO" id="GO:0044781">
    <property type="term" value="P:bacterial-type flagellum organization"/>
    <property type="evidence" value="ECO:0007669"/>
    <property type="project" value="UniProtKB-KW"/>
</dbReference>
<protein>
    <submittedName>
        <fullName evidence="9">Flagellar biosynthesis/type III secretory pathway protein-like protein</fullName>
    </submittedName>
</protein>
<dbReference type="InterPro" id="IPR018035">
    <property type="entry name" value="Flagellar_FliH/T3SS_HrpE"/>
</dbReference>
<evidence type="ECO:0000256" key="5">
    <source>
        <dbReference type="ARBA" id="ARBA00022927"/>
    </source>
</evidence>
<dbReference type="InParanoid" id="A0LT56"/>
<dbReference type="AlphaFoldDB" id="A0LT56"/>
<dbReference type="eggNOG" id="COG1317">
    <property type="taxonomic scope" value="Bacteria"/>
</dbReference>
<evidence type="ECO:0000256" key="6">
    <source>
        <dbReference type="ARBA" id="ARBA00023225"/>
    </source>
</evidence>
<dbReference type="Proteomes" id="UP000008221">
    <property type="component" value="Chromosome"/>
</dbReference>
<dbReference type="PANTHER" id="PTHR34982">
    <property type="entry name" value="YOP PROTEINS TRANSLOCATION PROTEIN L"/>
    <property type="match status" value="1"/>
</dbReference>
<gene>
    <name evidence="9" type="ordered locus">Acel_0843</name>
</gene>
<reference evidence="9 10" key="1">
    <citation type="journal article" date="2009" name="Genome Res.">
        <title>Complete genome of the cellulolytic thermophile Acidothermus cellulolyticus 11B provides insights into its ecophysiological and evolutionary adaptations.</title>
        <authorList>
            <person name="Barabote R.D."/>
            <person name="Xie G."/>
            <person name="Leu D.H."/>
            <person name="Normand P."/>
            <person name="Necsulea A."/>
            <person name="Daubin V."/>
            <person name="Medigue C."/>
            <person name="Adney W.S."/>
            <person name="Xu X.C."/>
            <person name="Lapidus A."/>
            <person name="Parales R.E."/>
            <person name="Detter C."/>
            <person name="Pujic P."/>
            <person name="Bruce D."/>
            <person name="Lavire C."/>
            <person name="Challacombe J.F."/>
            <person name="Brettin T.S."/>
            <person name="Berry A.M."/>
        </authorList>
    </citation>
    <scope>NUCLEOTIDE SEQUENCE [LARGE SCALE GENOMIC DNA]</scope>
    <source>
        <strain evidence="10">ATCC 43068 / DSM 8971 / 11B</strain>
    </source>
</reference>
<keyword evidence="9" id="KW-0282">Flagellum</keyword>
<keyword evidence="5" id="KW-0653">Protein transport</keyword>
<dbReference type="STRING" id="351607.Acel_0843"/>
<dbReference type="GO" id="GO:0015031">
    <property type="term" value="P:protein transport"/>
    <property type="evidence" value="ECO:0007669"/>
    <property type="project" value="UniProtKB-KW"/>
</dbReference>
<dbReference type="InterPro" id="IPR051472">
    <property type="entry name" value="T3SS_Stator/FliH"/>
</dbReference>
<organism evidence="9 10">
    <name type="scientific">Acidothermus cellulolyticus (strain ATCC 43068 / DSM 8971 / 11B)</name>
    <dbReference type="NCBI Taxonomy" id="351607"/>
    <lineage>
        <taxon>Bacteria</taxon>
        <taxon>Bacillati</taxon>
        <taxon>Actinomycetota</taxon>
        <taxon>Actinomycetes</taxon>
        <taxon>Acidothermales</taxon>
        <taxon>Acidothermaceae</taxon>
        <taxon>Acidothermus</taxon>
    </lineage>
</organism>
<dbReference type="GO" id="GO:0005829">
    <property type="term" value="C:cytosol"/>
    <property type="evidence" value="ECO:0007669"/>
    <property type="project" value="TreeGrafter"/>
</dbReference>
<dbReference type="RefSeq" id="WP_011719679.1">
    <property type="nucleotide sequence ID" value="NC_008578.1"/>
</dbReference>
<evidence type="ECO:0000259" key="8">
    <source>
        <dbReference type="Pfam" id="PF02108"/>
    </source>
</evidence>
<dbReference type="EMBL" id="CP000481">
    <property type="protein sequence ID" value="ABK52616.1"/>
    <property type="molecule type" value="Genomic_DNA"/>
</dbReference>
<dbReference type="OrthoDB" id="3691162at2"/>
<dbReference type="KEGG" id="ace:Acel_0843"/>
<name>A0LT56_ACIC1</name>
<feature type="domain" description="Flagellar assembly protein FliH/Type III secretion system HrpE" evidence="8">
    <location>
        <begin position="101"/>
        <end position="227"/>
    </location>
</feature>
<dbReference type="HOGENOM" id="CLU_082985_0_0_11"/>
<sequence>MMSSSSRPATVLRGAAAVRPARLDSDLLAAAQSGLRRADPRLVDPELARAFAAAVQEAREQARRDGYADGYADGERAAHADAEHVLEQRVAAVSAQLAERRRDLEQAISALEQARAEFAARQVTELAGLEDIIVRHAYRLAETLLGRELALADAPVLEAVRRALVILPADVPAIVRCHPDDLAVIHGSSALTASHRLVIEADPTVERGSCVVDAGATHVDASLDRALARVRRVLGLETEESAS</sequence>
<keyword evidence="7" id="KW-0175">Coiled coil</keyword>
<evidence type="ECO:0000256" key="2">
    <source>
        <dbReference type="ARBA" id="ARBA00006602"/>
    </source>
</evidence>
<evidence type="ECO:0000256" key="4">
    <source>
        <dbReference type="ARBA" id="ARBA00022795"/>
    </source>
</evidence>
<comment type="similarity">
    <text evidence="2">Belongs to the FliH family.</text>
</comment>
<keyword evidence="3" id="KW-0813">Transport</keyword>
<dbReference type="Pfam" id="PF02108">
    <property type="entry name" value="FliH"/>
    <property type="match status" value="1"/>
</dbReference>